<dbReference type="InterPro" id="IPR046751">
    <property type="entry name" value="TED_2"/>
</dbReference>
<feature type="region of interest" description="Disordered" evidence="6">
    <location>
        <begin position="139"/>
        <end position="205"/>
    </location>
</feature>
<organism evidence="10 11">
    <name type="scientific">Blautia obeum</name>
    <dbReference type="NCBI Taxonomy" id="40520"/>
    <lineage>
        <taxon>Bacteria</taxon>
        <taxon>Bacillati</taxon>
        <taxon>Bacillota</taxon>
        <taxon>Clostridia</taxon>
        <taxon>Lachnospirales</taxon>
        <taxon>Lachnospiraceae</taxon>
        <taxon>Blautia</taxon>
    </lineage>
</organism>
<reference evidence="10 11" key="1">
    <citation type="submission" date="2018-02" db="EMBL/GenBank/DDBJ databases">
        <title>Complete genome sequencing of Faecalibacterium prausnitzii strains isolated from the human gut.</title>
        <authorList>
            <person name="Fitzgerald B.C."/>
            <person name="Shkoporov A.N."/>
            <person name="Ross P.R."/>
            <person name="Hill C."/>
        </authorList>
    </citation>
    <scope>NUCLEOTIDE SEQUENCE [LARGE SCALE GENOMIC DNA]</scope>
    <source>
        <strain evidence="10 11">APC942/31-1</strain>
    </source>
</reference>
<keyword evidence="2" id="KW-0134">Cell wall</keyword>
<keyword evidence="7" id="KW-0472">Membrane</keyword>
<feature type="chain" id="PRO_5016669634" evidence="8">
    <location>
        <begin position="25"/>
        <end position="2163"/>
    </location>
</feature>
<evidence type="ECO:0000256" key="1">
    <source>
        <dbReference type="ARBA" id="ARBA00007257"/>
    </source>
</evidence>
<dbReference type="InterPro" id="IPR019931">
    <property type="entry name" value="LPXTG_anchor"/>
</dbReference>
<keyword evidence="7" id="KW-1133">Transmembrane helix</keyword>
<proteinExistence type="inferred from homology"/>
<evidence type="ECO:0000256" key="7">
    <source>
        <dbReference type="SAM" id="Phobius"/>
    </source>
</evidence>
<keyword evidence="4 8" id="KW-0732">Signal</keyword>
<dbReference type="NCBIfam" id="TIGR01167">
    <property type="entry name" value="LPXTG_anchor"/>
    <property type="match status" value="1"/>
</dbReference>
<evidence type="ECO:0000259" key="9">
    <source>
        <dbReference type="PROSITE" id="PS50847"/>
    </source>
</evidence>
<feature type="transmembrane region" description="Helical" evidence="7">
    <location>
        <begin position="2137"/>
        <end position="2157"/>
    </location>
</feature>
<dbReference type="EMBL" id="PSQG01000003">
    <property type="protein sequence ID" value="RCH45859.1"/>
    <property type="molecule type" value="Genomic_DNA"/>
</dbReference>
<dbReference type="InterPro" id="IPR013783">
    <property type="entry name" value="Ig-like_fold"/>
</dbReference>
<name>A0A367G7L6_9FIRM</name>
<keyword evidence="5" id="KW-0572">Peptidoglycan-anchor</keyword>
<comment type="similarity">
    <text evidence="1">Belongs to the serine-aspartate repeat-containing protein (SDr) family.</text>
</comment>
<dbReference type="PROSITE" id="PS50847">
    <property type="entry name" value="GRAM_POS_ANCHORING"/>
    <property type="match status" value="1"/>
</dbReference>
<dbReference type="PANTHER" id="PTHR36108">
    <property type="entry name" value="COLOSSIN-B-RELATED"/>
    <property type="match status" value="1"/>
</dbReference>
<evidence type="ECO:0000256" key="8">
    <source>
        <dbReference type="SAM" id="SignalP"/>
    </source>
</evidence>
<keyword evidence="7" id="KW-0812">Transmembrane</keyword>
<evidence type="ECO:0000256" key="5">
    <source>
        <dbReference type="ARBA" id="ARBA00023088"/>
    </source>
</evidence>
<accession>A0A367G7L6</accession>
<dbReference type="SUPFAM" id="SSF49478">
    <property type="entry name" value="Cna protein B-type domain"/>
    <property type="match status" value="2"/>
</dbReference>
<feature type="compositionally biased region" description="Acidic residues" evidence="6">
    <location>
        <begin position="173"/>
        <end position="201"/>
    </location>
</feature>
<evidence type="ECO:0000256" key="2">
    <source>
        <dbReference type="ARBA" id="ARBA00022512"/>
    </source>
</evidence>
<protein>
    <submittedName>
        <fullName evidence="10">Peptidase</fullName>
    </submittedName>
</protein>
<dbReference type="Proteomes" id="UP000253208">
    <property type="component" value="Unassembled WGS sequence"/>
</dbReference>
<dbReference type="Pfam" id="PF17802">
    <property type="entry name" value="SpaA"/>
    <property type="match status" value="13"/>
</dbReference>
<keyword evidence="3" id="KW-0964">Secreted</keyword>
<evidence type="ECO:0000313" key="10">
    <source>
        <dbReference type="EMBL" id="RCH45859.1"/>
    </source>
</evidence>
<evidence type="ECO:0000256" key="6">
    <source>
        <dbReference type="SAM" id="MobiDB-lite"/>
    </source>
</evidence>
<gene>
    <name evidence="10" type="ORF">C4886_03155</name>
</gene>
<dbReference type="Gene3D" id="2.60.40.10">
    <property type="entry name" value="Immunoglobulins"/>
    <property type="match status" value="14"/>
</dbReference>
<dbReference type="Pfam" id="PF20610">
    <property type="entry name" value="TED_2"/>
    <property type="match status" value="1"/>
</dbReference>
<dbReference type="InterPro" id="IPR041033">
    <property type="entry name" value="SpaA_PFL_dom_1"/>
</dbReference>
<sequence>MAGAMAFALCCTTLLQTGASAVSAAEVGGVSAQSETQIEVQTETQTETQTEKSEEELIEETVADPELALMVTEGEAFDIQNDFTGLKLSDGDHVELKKAAMEDGTVFDYNHAGTYKCVYLVTPASGEAYLVARNITVTPREAETDGSNGGQEQESGDDEPEADPVLPTISPEDAPETQEEPEETEEPEEEEAEGFSDEETEDGSHQVDIVQGNEFNIELDHEDGRYQTGETVNFSGDIPQGSLIAVGTSLVEANQTENTEDLLYAEVSYDEGTNSFSFEMPEDDVALSVLYDQAEGGISTVAASDGDLWDDSTDIEANTYYYYSDGKLHPFDSVMGQGGNDSYKYIRYKAGGKTYTVYAYCMQHSKQSPPSGTTYKNMVELDEGGDDRYLRKAMFYGYGGPGWGGTFNGYNIKSIMEKYGCSSETRAMQHYLVDYLYDGESGFGGSLSTTAKNMLKEIKAALAKMPDPTTMELTPGLSASANGNQSPTFTWKANAAFVITVHLENGVSLVNETTGKTGTGNVSVKGGEKFHLEATTQNIGSLKGKYAITSNYPLNFHAMLLKLANSQDIGFGYYTDTLELNLEVDWPDEATVKIIKKDKGSNALLAGAVYGIYADEACTKLIKKMPATNAKGESEVKITKTQDTVYLREISGPSGYVLDTKAYGVKLVVGQTASKNLTDKEQKGALTIYKEGEVLTGATVTENGVTFTYEKRKLKGAVYSVYAGADIKAADGTLIYKKGALVKDNLVTGDDGSVTLKDLYLGTYTVTETKAPDNYVCKGESKTIELVYAGQTVEVQTGSATFLNERQKAAVRVEKQDEETKNPLSGGIYGLYAAEDIKVDGKTVVPKGTLIEKATTGADGKASYKAELPINYSYSIREIQAPELYLRNSEDTYTFTFKFTNDKEEKVNFSHTFTNKRVNATIDLVKEDSETGNSAQGDAVFEGAIYGLYAREDINHPDGRSGVLYKKDEQVATLTTDKEGKASVSNLYLGKYYLKEITPPVGYLLDEEEHDVNCDYEGDQVETVKRNTVSKEDVIKQPFQLIKAADNDKTDADLLKGAGFSAYLISSLTVKDDGSYDFTNATPIVLTEDGKTEMFTDERGYACSIPIPYGRYIVRETTTPHNFMPVDDFIVTVTENSTTPQVWRVLLDDEFKAKLKIVKQDDETKLPVLLANTEFKVYDLDAKKYVEQVTTYPNTVVHKSYFTDENGYLILPESLKCGNYRIEEVSAPDGYTQNTQYVEIKVDKNTAYQMDSVSGDAIITETYENHPVKGKLVIHKSGETLKSFKKDFVYEETSLEGAEFEIYAAEDIFTPDHQVDEQGNRHVIYAKDTLVKTVTTDKNGEAVIKDLPLGKYRVKETKTPAGFVLNPDSQEVSFIYKDQNTPEIEEKLEFSNERQKVELSVEKQDAETGKALKGATFGLYNKEAISSGDKVIVKADTLLQEITSNEKGKAAFTLDLPLGRYYVKELQAPAGYVSSDEILEFDATYQGQDVKTIKLKSVKKNQPTTVEVTKADITTGTELDGASMSVLDKDGNVIDSWTSVKDSPHVIKRLQVGKTYILREELAPYGYLRATDVEFTISDTAEVQKVKMEDEVPVARLLVNKKGEFLDSVSLLDNAKGMIEHLFNYVTGNLTDVTFNVYAAEAIRAADGVSADYYAADELVGSITTDGNGIAQMDNLPLGRYYIVEKETSHGYVLDNEPRYVDLTYRDQDTPLVTYSADWQNARQRVQVEVLKKEKDSDKVLSGAIFGLYAADDIVSSKGKVLLAKDTLIELKTTDEDGKIQFVADLPVDSRYYIKELAAPDGYVTDQEPQEFTFEYQGSGTSVAEYAFTFEDEQTTVELSKADLTDKKELPGASLKVTDEDGNTVDEWVSKEEAHIIKGLIVGKKYKMTETKPADGYVTAESIEFTVENTKEVQKHQMLDDVTKVEISKKDIADSSEVPGAKLIILDKDGKKVESWTSTDKPHMVEKLPVGKYTLREEQAPDGYLIAEDVKFTVKDTGKVQKVKMKDAHPYGKLVIKKTDSTSKAALPGAEFELREKENGKVVEKLVTDKTGTATSGKIPIATYKNGKVEKTVEYILVETKAPNGYELSNKKEEIRFEYKDGKTKVIEIVKEIKNTKSPSGSTPTGNSPKTGDSTNIWLPILLAVLSACGIGGVIWYKKKKGN</sequence>
<evidence type="ECO:0000313" key="11">
    <source>
        <dbReference type="Proteomes" id="UP000253208"/>
    </source>
</evidence>
<feature type="signal peptide" evidence="8">
    <location>
        <begin position="1"/>
        <end position="24"/>
    </location>
</feature>
<evidence type="ECO:0000256" key="3">
    <source>
        <dbReference type="ARBA" id="ARBA00022525"/>
    </source>
</evidence>
<comment type="caution">
    <text evidence="10">The sequence shown here is derived from an EMBL/GenBank/DDBJ whole genome shotgun (WGS) entry which is preliminary data.</text>
</comment>
<dbReference type="PANTHER" id="PTHR36108:SF13">
    <property type="entry name" value="COLOSSIN-B-RELATED"/>
    <property type="match status" value="1"/>
</dbReference>
<evidence type="ECO:0000256" key="4">
    <source>
        <dbReference type="ARBA" id="ARBA00022729"/>
    </source>
</evidence>
<feature type="domain" description="Gram-positive cocci surface proteins LPxTG" evidence="9">
    <location>
        <begin position="2128"/>
        <end position="2163"/>
    </location>
</feature>